<gene>
    <name evidence="1" type="ORF">AA314_09081</name>
</gene>
<dbReference type="Proteomes" id="UP000035579">
    <property type="component" value="Chromosome"/>
</dbReference>
<proteinExistence type="predicted"/>
<accession>A0AAC8TJ27</accession>
<protein>
    <submittedName>
        <fullName evidence="1">Uncharacterized protein</fullName>
    </submittedName>
</protein>
<dbReference type="EMBL" id="CP011509">
    <property type="protein sequence ID" value="AKJ07455.1"/>
    <property type="molecule type" value="Genomic_DNA"/>
</dbReference>
<evidence type="ECO:0000313" key="1">
    <source>
        <dbReference type="EMBL" id="AKJ07455.1"/>
    </source>
</evidence>
<dbReference type="AlphaFoldDB" id="A0AAC8TJ27"/>
<sequence>MHQYSGVGDESGRSLSLADTASQVAAPLAHGLAVPWV</sequence>
<reference evidence="1 2" key="1">
    <citation type="submission" date="2015-05" db="EMBL/GenBank/DDBJ databases">
        <title>Genome assembly of Archangium gephyra DSM 2261.</title>
        <authorList>
            <person name="Sharma G."/>
            <person name="Subramanian S."/>
        </authorList>
    </citation>
    <scope>NUCLEOTIDE SEQUENCE [LARGE SCALE GENOMIC DNA]</scope>
    <source>
        <strain evidence="1 2">DSM 2261</strain>
    </source>
</reference>
<dbReference type="KEGG" id="age:AA314_09081"/>
<name>A0AAC8TJ27_9BACT</name>
<evidence type="ECO:0000313" key="2">
    <source>
        <dbReference type="Proteomes" id="UP000035579"/>
    </source>
</evidence>
<organism evidence="1 2">
    <name type="scientific">Archangium gephyra</name>
    <dbReference type="NCBI Taxonomy" id="48"/>
    <lineage>
        <taxon>Bacteria</taxon>
        <taxon>Pseudomonadati</taxon>
        <taxon>Myxococcota</taxon>
        <taxon>Myxococcia</taxon>
        <taxon>Myxococcales</taxon>
        <taxon>Cystobacterineae</taxon>
        <taxon>Archangiaceae</taxon>
        <taxon>Archangium</taxon>
    </lineage>
</organism>